<reference evidence="1" key="1">
    <citation type="journal article" date="2019" name="bioRxiv">
        <title>The Genome of the Zebra Mussel, Dreissena polymorpha: A Resource for Invasive Species Research.</title>
        <authorList>
            <person name="McCartney M.A."/>
            <person name="Auch B."/>
            <person name="Kono T."/>
            <person name="Mallez S."/>
            <person name="Zhang Y."/>
            <person name="Obille A."/>
            <person name="Becker A."/>
            <person name="Abrahante J.E."/>
            <person name="Garbe J."/>
            <person name="Badalamenti J.P."/>
            <person name="Herman A."/>
            <person name="Mangelson H."/>
            <person name="Liachko I."/>
            <person name="Sullivan S."/>
            <person name="Sone E.D."/>
            <person name="Koren S."/>
            <person name="Silverstein K.A.T."/>
            <person name="Beckman K.B."/>
            <person name="Gohl D.M."/>
        </authorList>
    </citation>
    <scope>NUCLEOTIDE SEQUENCE</scope>
    <source>
        <strain evidence="1">Duluth1</strain>
        <tissue evidence="1">Whole animal</tissue>
    </source>
</reference>
<reference evidence="1" key="2">
    <citation type="submission" date="2020-11" db="EMBL/GenBank/DDBJ databases">
        <authorList>
            <person name="McCartney M.A."/>
            <person name="Auch B."/>
            <person name="Kono T."/>
            <person name="Mallez S."/>
            <person name="Becker A."/>
            <person name="Gohl D.M."/>
            <person name="Silverstein K.A.T."/>
            <person name="Koren S."/>
            <person name="Bechman K.B."/>
            <person name="Herman A."/>
            <person name="Abrahante J.E."/>
            <person name="Garbe J."/>
        </authorList>
    </citation>
    <scope>NUCLEOTIDE SEQUENCE</scope>
    <source>
        <strain evidence="1">Duluth1</strain>
        <tissue evidence="1">Whole animal</tissue>
    </source>
</reference>
<accession>A0A9D4F4T5</accession>
<dbReference type="EMBL" id="JAIWYP010000007">
    <property type="protein sequence ID" value="KAH3791873.1"/>
    <property type="molecule type" value="Genomic_DNA"/>
</dbReference>
<gene>
    <name evidence="1" type="ORF">DPMN_145364</name>
</gene>
<dbReference type="AlphaFoldDB" id="A0A9D4F4T5"/>
<keyword evidence="2" id="KW-1185">Reference proteome</keyword>
<comment type="caution">
    <text evidence="1">The sequence shown here is derived from an EMBL/GenBank/DDBJ whole genome shotgun (WGS) entry which is preliminary data.</text>
</comment>
<proteinExistence type="predicted"/>
<sequence>MGNCSIHSCMKMTGLCVLEYESSEHVLLRQQEGKFGVFVNWRIVYSPPTSKNPTIIQK</sequence>
<protein>
    <submittedName>
        <fullName evidence="1">Uncharacterized protein</fullName>
    </submittedName>
</protein>
<name>A0A9D4F4T5_DREPO</name>
<organism evidence="1 2">
    <name type="scientific">Dreissena polymorpha</name>
    <name type="common">Zebra mussel</name>
    <name type="synonym">Mytilus polymorpha</name>
    <dbReference type="NCBI Taxonomy" id="45954"/>
    <lineage>
        <taxon>Eukaryota</taxon>
        <taxon>Metazoa</taxon>
        <taxon>Spiralia</taxon>
        <taxon>Lophotrochozoa</taxon>
        <taxon>Mollusca</taxon>
        <taxon>Bivalvia</taxon>
        <taxon>Autobranchia</taxon>
        <taxon>Heteroconchia</taxon>
        <taxon>Euheterodonta</taxon>
        <taxon>Imparidentia</taxon>
        <taxon>Neoheterodontei</taxon>
        <taxon>Myida</taxon>
        <taxon>Dreissenoidea</taxon>
        <taxon>Dreissenidae</taxon>
        <taxon>Dreissena</taxon>
    </lineage>
</organism>
<dbReference type="Proteomes" id="UP000828390">
    <property type="component" value="Unassembled WGS sequence"/>
</dbReference>
<evidence type="ECO:0000313" key="1">
    <source>
        <dbReference type="EMBL" id="KAH3791873.1"/>
    </source>
</evidence>
<evidence type="ECO:0000313" key="2">
    <source>
        <dbReference type="Proteomes" id="UP000828390"/>
    </source>
</evidence>